<feature type="region of interest" description="Disordered" evidence="1">
    <location>
        <begin position="70"/>
        <end position="211"/>
    </location>
</feature>
<gene>
    <name evidence="2" type="ORF">RRF57_003660</name>
</gene>
<accession>A0AAN7U8M6</accession>
<evidence type="ECO:0000313" key="3">
    <source>
        <dbReference type="Proteomes" id="UP001305414"/>
    </source>
</evidence>
<feature type="compositionally biased region" description="Polar residues" evidence="1">
    <location>
        <begin position="189"/>
        <end position="198"/>
    </location>
</feature>
<organism evidence="2 3">
    <name type="scientific">Xylaria bambusicola</name>
    <dbReference type="NCBI Taxonomy" id="326684"/>
    <lineage>
        <taxon>Eukaryota</taxon>
        <taxon>Fungi</taxon>
        <taxon>Dikarya</taxon>
        <taxon>Ascomycota</taxon>
        <taxon>Pezizomycotina</taxon>
        <taxon>Sordariomycetes</taxon>
        <taxon>Xylariomycetidae</taxon>
        <taxon>Xylariales</taxon>
        <taxon>Xylariaceae</taxon>
        <taxon>Xylaria</taxon>
    </lineage>
</organism>
<name>A0AAN7U8M6_9PEZI</name>
<dbReference type="EMBL" id="JAWHQM010000006">
    <property type="protein sequence ID" value="KAK5627945.1"/>
    <property type="molecule type" value="Genomic_DNA"/>
</dbReference>
<feature type="compositionally biased region" description="Low complexity" evidence="1">
    <location>
        <begin position="79"/>
        <end position="90"/>
    </location>
</feature>
<feature type="compositionally biased region" description="Basic and acidic residues" evidence="1">
    <location>
        <begin position="200"/>
        <end position="209"/>
    </location>
</feature>
<evidence type="ECO:0000256" key="1">
    <source>
        <dbReference type="SAM" id="MobiDB-lite"/>
    </source>
</evidence>
<dbReference type="Proteomes" id="UP001305414">
    <property type="component" value="Unassembled WGS sequence"/>
</dbReference>
<protein>
    <submittedName>
        <fullName evidence="2">Uncharacterized protein</fullName>
    </submittedName>
</protein>
<dbReference type="AlphaFoldDB" id="A0AAN7U8M6"/>
<comment type="caution">
    <text evidence="2">The sequence shown here is derived from an EMBL/GenBank/DDBJ whole genome shotgun (WGS) entry which is preliminary data.</text>
</comment>
<feature type="region of interest" description="Disordered" evidence="1">
    <location>
        <begin position="24"/>
        <end position="45"/>
    </location>
</feature>
<sequence length="272" mass="28914">MSAGPSQPQQPAAVLAVTRPLQLPLPPFPSGEGNRGVVDQGTGCELSPRQPIADVKYTLAAALPILHSTTTTSIPLQQETPETPSSTSSSRNSACYGLTSGHTTVSLSTPASSPVSTPSSLLSESPSSSRPRPSTTSCRGTPYPPAPATTNNDSNSRHNHTPSPPRSRRTRTAVSHRSQPELHAARLQRSATLSTSTPPVRRDSIREPKAGNLKRCSLVSTVSTDSASEHPGLNLTKMDDKWIIVQQKTFTKWLVVDTLCTSPEIPLLSMLS</sequence>
<proteinExistence type="predicted"/>
<reference evidence="2 3" key="1">
    <citation type="submission" date="2023-10" db="EMBL/GenBank/DDBJ databases">
        <title>Draft genome sequence of Xylaria bambusicola isolate GMP-LS, the root and basal stem rot pathogen of sugarcane in Indonesia.</title>
        <authorList>
            <person name="Selvaraj P."/>
            <person name="Muralishankar V."/>
            <person name="Muruganantham S."/>
            <person name="Sp S."/>
            <person name="Haryani S."/>
            <person name="Lau K.J.X."/>
            <person name="Naqvi N.I."/>
        </authorList>
    </citation>
    <scope>NUCLEOTIDE SEQUENCE [LARGE SCALE GENOMIC DNA]</scope>
    <source>
        <strain evidence="2">GMP-LS</strain>
    </source>
</reference>
<evidence type="ECO:0000313" key="2">
    <source>
        <dbReference type="EMBL" id="KAK5627945.1"/>
    </source>
</evidence>
<feature type="compositionally biased region" description="Low complexity" evidence="1">
    <location>
        <begin position="103"/>
        <end position="137"/>
    </location>
</feature>
<keyword evidence="3" id="KW-1185">Reference proteome</keyword>